<evidence type="ECO:0000259" key="2">
    <source>
        <dbReference type="Pfam" id="PF14021"/>
    </source>
</evidence>
<keyword evidence="4" id="KW-1185">Reference proteome</keyword>
<name>A0ABX8BUJ2_9ACTN</name>
<feature type="domain" description="TNT" evidence="2">
    <location>
        <begin position="121"/>
        <end position="223"/>
    </location>
</feature>
<feature type="signal peptide" evidence="1">
    <location>
        <begin position="1"/>
        <end position="23"/>
    </location>
</feature>
<keyword evidence="1" id="KW-0732">Signal</keyword>
<organism evidence="3 4">
    <name type="scientific">Nocardiopsis changdeensis</name>
    <dbReference type="NCBI Taxonomy" id="2831969"/>
    <lineage>
        <taxon>Bacteria</taxon>
        <taxon>Bacillati</taxon>
        <taxon>Actinomycetota</taxon>
        <taxon>Actinomycetes</taxon>
        <taxon>Streptosporangiales</taxon>
        <taxon>Nocardiopsidaceae</taxon>
        <taxon>Nocardiopsis</taxon>
    </lineage>
</organism>
<dbReference type="Proteomes" id="UP000676079">
    <property type="component" value="Chromosome"/>
</dbReference>
<dbReference type="EMBL" id="CP074133">
    <property type="protein sequence ID" value="QUX25771.1"/>
    <property type="molecule type" value="Genomic_DNA"/>
</dbReference>
<sequence>MNFRLAAGAAALALLAGAAPAHAAPSPSSGAPALPADCPVLDPPPTADDLERYLCGDRRLGPAELPDQGPVAELLEDYDRLGGLSPAGFIDRWWGPDGWEYPDHMGFEVVDGEPVTDITVLPEGWMLDRFGSARGTFLAPAGAPYAQRALPPDSLNTWPDGPENNYTCFEVSAELTVLTGPIAPHFEQPGGGEQVLVPAGELPEPVEGEYARVNELLDLGYLESRPVEECAAFTGYTVS</sequence>
<accession>A0ABX8BUJ2</accession>
<proteinExistence type="predicted"/>
<dbReference type="InterPro" id="IPR053024">
    <property type="entry name" value="Fungal_surface_NADase"/>
</dbReference>
<dbReference type="PANTHER" id="PTHR42059:SF1">
    <property type="entry name" value="TNT DOMAIN-CONTAINING PROTEIN"/>
    <property type="match status" value="1"/>
</dbReference>
<feature type="chain" id="PRO_5046012827" evidence="1">
    <location>
        <begin position="24"/>
        <end position="239"/>
    </location>
</feature>
<protein>
    <submittedName>
        <fullName evidence="3">TNT domain-containing protein</fullName>
    </submittedName>
</protein>
<dbReference type="PANTHER" id="PTHR42059">
    <property type="entry name" value="TNT DOMAIN-CONTAINING PROTEIN"/>
    <property type="match status" value="1"/>
</dbReference>
<gene>
    <name evidence="3" type="ORF">KGD84_05100</name>
</gene>
<evidence type="ECO:0000313" key="4">
    <source>
        <dbReference type="Proteomes" id="UP000676079"/>
    </source>
</evidence>
<evidence type="ECO:0000256" key="1">
    <source>
        <dbReference type="SAM" id="SignalP"/>
    </source>
</evidence>
<dbReference type="Pfam" id="PF14021">
    <property type="entry name" value="TNT"/>
    <property type="match status" value="1"/>
</dbReference>
<reference evidence="3 4" key="1">
    <citation type="submission" date="2021-05" db="EMBL/GenBank/DDBJ databases">
        <title>Direct Submission.</title>
        <authorList>
            <person name="Li K."/>
            <person name="Gao J."/>
        </authorList>
    </citation>
    <scope>NUCLEOTIDE SEQUENCE [LARGE SCALE GENOMIC DNA]</scope>
    <source>
        <strain evidence="3 4">Mg02</strain>
    </source>
</reference>
<dbReference type="InterPro" id="IPR025331">
    <property type="entry name" value="TNT"/>
</dbReference>
<evidence type="ECO:0000313" key="3">
    <source>
        <dbReference type="EMBL" id="QUX25771.1"/>
    </source>
</evidence>